<dbReference type="RefSeq" id="XP_019641758.1">
    <property type="nucleotide sequence ID" value="XM_019786199.1"/>
</dbReference>
<dbReference type="OrthoDB" id="10037236at2759"/>
<organism evidence="1 2">
    <name type="scientific">Branchiostoma belcheri</name>
    <name type="common">Amphioxus</name>
    <dbReference type="NCBI Taxonomy" id="7741"/>
    <lineage>
        <taxon>Eukaryota</taxon>
        <taxon>Metazoa</taxon>
        <taxon>Chordata</taxon>
        <taxon>Cephalochordata</taxon>
        <taxon>Leptocardii</taxon>
        <taxon>Amphioxiformes</taxon>
        <taxon>Branchiostomatidae</taxon>
        <taxon>Branchiostoma</taxon>
    </lineage>
</organism>
<keyword evidence="1" id="KW-1185">Reference proteome</keyword>
<reference evidence="2" key="1">
    <citation type="submission" date="2025-08" db="UniProtKB">
        <authorList>
            <consortium name="RefSeq"/>
        </authorList>
    </citation>
    <scope>IDENTIFICATION</scope>
    <source>
        <tissue evidence="2">Gonad</tissue>
    </source>
</reference>
<dbReference type="AlphaFoldDB" id="A0A6P4ZXZ9"/>
<accession>A0A6P4ZXZ9</accession>
<dbReference type="KEGG" id="bbel:109483220"/>
<gene>
    <name evidence="2" type="primary">LOC109483220</name>
</gene>
<evidence type="ECO:0000313" key="2">
    <source>
        <dbReference type="RefSeq" id="XP_019641758.1"/>
    </source>
</evidence>
<dbReference type="GeneID" id="109483220"/>
<sequence>MTEAPDDWIQQYQTRTVPVPPSLTLGGEPVPVVDAAKGLGFILDKDLSFNEQVHSMVTKASRRLYYLRLLTKQGMSVSDLTQVYLALIRPVLEYGHVLLVGCSKQQELAIERVQRRALRIISLGGRREVPNLPTLSERRELAAVKLLKAMLNADHPLHDLVEGLTSTGRPLRNAGGLRVPMARTSRLQRSFLHQAIRLFNNQ</sequence>
<evidence type="ECO:0000313" key="1">
    <source>
        <dbReference type="Proteomes" id="UP000515135"/>
    </source>
</evidence>
<dbReference type="PANTHER" id="PTHR33332">
    <property type="entry name" value="REVERSE TRANSCRIPTASE DOMAIN-CONTAINING PROTEIN"/>
    <property type="match status" value="1"/>
</dbReference>
<proteinExistence type="predicted"/>
<name>A0A6P4ZXZ9_BRABE</name>
<dbReference type="Proteomes" id="UP000515135">
    <property type="component" value="Unplaced"/>
</dbReference>
<protein>
    <submittedName>
        <fullName evidence="2">Uncharacterized protein LOC109483220</fullName>
    </submittedName>
</protein>